<protein>
    <submittedName>
        <fullName evidence="2">Hypothetical_protein</fullName>
    </submittedName>
</protein>
<evidence type="ECO:0000313" key="1">
    <source>
        <dbReference type="EMBL" id="CAI9929273.1"/>
    </source>
</evidence>
<organism evidence="1">
    <name type="scientific">Hexamita inflata</name>
    <dbReference type="NCBI Taxonomy" id="28002"/>
    <lineage>
        <taxon>Eukaryota</taxon>
        <taxon>Metamonada</taxon>
        <taxon>Diplomonadida</taxon>
        <taxon>Hexamitidae</taxon>
        <taxon>Hexamitinae</taxon>
        <taxon>Hexamita</taxon>
    </lineage>
</organism>
<reference evidence="1" key="1">
    <citation type="submission" date="2023-06" db="EMBL/GenBank/DDBJ databases">
        <authorList>
            <person name="Kurt Z."/>
        </authorList>
    </citation>
    <scope>NUCLEOTIDE SEQUENCE</scope>
</reference>
<dbReference type="EMBL" id="CAXDID020000383">
    <property type="protein sequence ID" value="CAL6085038.1"/>
    <property type="molecule type" value="Genomic_DNA"/>
</dbReference>
<sequence>MAFRSCSWVVLVLQQTRFEVRQKFQSVLKNGCSNSISSTSWRVMIFRMSSRYWTRWSFSLITRAQRICCRACSNNPAWALTSAHQYKKHQSSQSVDCFESNYSLDLFLFKNSNAAQKLEIQMKYCTI</sequence>
<proteinExistence type="predicted"/>
<accession>A0AA86P065</accession>
<evidence type="ECO:0000313" key="2">
    <source>
        <dbReference type="EMBL" id="CAL6085038.1"/>
    </source>
</evidence>
<evidence type="ECO:0000313" key="3">
    <source>
        <dbReference type="Proteomes" id="UP001642409"/>
    </source>
</evidence>
<reference evidence="2 3" key="2">
    <citation type="submission" date="2024-07" db="EMBL/GenBank/DDBJ databases">
        <authorList>
            <person name="Akdeniz Z."/>
        </authorList>
    </citation>
    <scope>NUCLEOTIDE SEQUENCE [LARGE SCALE GENOMIC DNA]</scope>
</reference>
<gene>
    <name evidence="1" type="ORF">HINF_LOCUS16918</name>
    <name evidence="2" type="ORF">HINF_LOCUS62492</name>
</gene>
<dbReference type="EMBL" id="CATOUU010000429">
    <property type="protein sequence ID" value="CAI9929273.1"/>
    <property type="molecule type" value="Genomic_DNA"/>
</dbReference>
<comment type="caution">
    <text evidence="1">The sequence shown here is derived from an EMBL/GenBank/DDBJ whole genome shotgun (WGS) entry which is preliminary data.</text>
</comment>
<dbReference type="AlphaFoldDB" id="A0AA86P065"/>
<dbReference type="Proteomes" id="UP001642409">
    <property type="component" value="Unassembled WGS sequence"/>
</dbReference>
<name>A0AA86P065_9EUKA</name>
<keyword evidence="3" id="KW-1185">Reference proteome</keyword>